<keyword evidence="10" id="KW-1185">Reference proteome</keyword>
<evidence type="ECO:0000256" key="4">
    <source>
        <dbReference type="ARBA" id="ARBA00022475"/>
    </source>
</evidence>
<dbReference type="EMBL" id="JACHXW010000001">
    <property type="protein sequence ID" value="MBB3150481.1"/>
    <property type="molecule type" value="Genomic_DNA"/>
</dbReference>
<dbReference type="InterPro" id="IPR050388">
    <property type="entry name" value="ABC_Ni/Peptide_Import"/>
</dbReference>
<dbReference type="PANTHER" id="PTHR43297:SF14">
    <property type="entry name" value="ATPASE AAA-TYPE CORE DOMAIN-CONTAINING PROTEIN"/>
    <property type="match status" value="1"/>
</dbReference>
<dbReference type="PROSITE" id="PS00211">
    <property type="entry name" value="ABC_TRANSPORTER_1"/>
    <property type="match status" value="1"/>
</dbReference>
<dbReference type="InterPro" id="IPR027417">
    <property type="entry name" value="P-loop_NTPase"/>
</dbReference>
<dbReference type="AlphaFoldDB" id="A0A7W5C3D0"/>
<keyword evidence="5" id="KW-0997">Cell inner membrane</keyword>
<comment type="caution">
    <text evidence="9">The sequence shown here is derived from an EMBL/GenBank/DDBJ whole genome shotgun (WGS) entry which is preliminary data.</text>
</comment>
<sequence length="215" mass="24257">MTSKAMLGMLPSSMTMTGEMIFQGLDLRSISRRGWQRVRGKRIGVINQHPEQSLHPAIPIGRQLSDLVRSHLPLTRAEAERKAKAMLARVSLPRIDAMMGSYPSELSGGMSQRVMIAMALLLEPELLLADEPTSALDVMTQAEILALLNEIVKERKMSMLFITHDLNIANYLADSIAIMHQGEIVEYGTVSDVQNQPKHPYTRELWYYHQKFNVD</sequence>
<keyword evidence="7" id="KW-0472">Membrane</keyword>
<protein>
    <submittedName>
        <fullName evidence="9">ABC-type dipeptide/oligopeptide/nickel transport system ATPase component</fullName>
    </submittedName>
</protein>
<evidence type="ECO:0000256" key="2">
    <source>
        <dbReference type="ARBA" id="ARBA00005417"/>
    </source>
</evidence>
<evidence type="ECO:0000256" key="5">
    <source>
        <dbReference type="ARBA" id="ARBA00022519"/>
    </source>
</evidence>
<feature type="domain" description="ABC transporter" evidence="8">
    <location>
        <begin position="1"/>
        <end position="206"/>
    </location>
</feature>
<proteinExistence type="inferred from homology"/>
<dbReference type="PROSITE" id="PS50893">
    <property type="entry name" value="ABC_TRANSPORTER_2"/>
    <property type="match status" value="1"/>
</dbReference>
<evidence type="ECO:0000256" key="7">
    <source>
        <dbReference type="ARBA" id="ARBA00023136"/>
    </source>
</evidence>
<evidence type="ECO:0000256" key="1">
    <source>
        <dbReference type="ARBA" id="ARBA00004370"/>
    </source>
</evidence>
<accession>A0A7W5C3D0</accession>
<name>A0A7W5C3D0_9BACL</name>
<comment type="subcellular location">
    <subcellularLocation>
        <location evidence="1">Membrane</location>
    </subcellularLocation>
</comment>
<evidence type="ECO:0000313" key="10">
    <source>
        <dbReference type="Proteomes" id="UP000518605"/>
    </source>
</evidence>
<dbReference type="GO" id="GO:0005524">
    <property type="term" value="F:ATP binding"/>
    <property type="evidence" value="ECO:0007669"/>
    <property type="project" value="InterPro"/>
</dbReference>
<keyword evidence="6" id="KW-1278">Translocase</keyword>
<keyword evidence="3" id="KW-0813">Transport</keyword>
<dbReference type="Gene3D" id="3.40.50.300">
    <property type="entry name" value="P-loop containing nucleotide triphosphate hydrolases"/>
    <property type="match status" value="1"/>
</dbReference>
<evidence type="ECO:0000256" key="3">
    <source>
        <dbReference type="ARBA" id="ARBA00022448"/>
    </source>
</evidence>
<dbReference type="GO" id="GO:0016020">
    <property type="term" value="C:membrane"/>
    <property type="evidence" value="ECO:0007669"/>
    <property type="project" value="UniProtKB-SubCell"/>
</dbReference>
<dbReference type="InterPro" id="IPR003439">
    <property type="entry name" value="ABC_transporter-like_ATP-bd"/>
</dbReference>
<evidence type="ECO:0000256" key="6">
    <source>
        <dbReference type="ARBA" id="ARBA00022967"/>
    </source>
</evidence>
<dbReference type="Pfam" id="PF00005">
    <property type="entry name" value="ABC_tran"/>
    <property type="match status" value="1"/>
</dbReference>
<dbReference type="InterPro" id="IPR017871">
    <property type="entry name" value="ABC_transporter-like_CS"/>
</dbReference>
<dbReference type="GO" id="GO:0016887">
    <property type="term" value="F:ATP hydrolysis activity"/>
    <property type="evidence" value="ECO:0007669"/>
    <property type="project" value="InterPro"/>
</dbReference>
<dbReference type="Proteomes" id="UP000518605">
    <property type="component" value="Unassembled WGS sequence"/>
</dbReference>
<keyword evidence="4" id="KW-1003">Cell membrane</keyword>
<gene>
    <name evidence="9" type="ORF">FHS16_000513</name>
</gene>
<evidence type="ECO:0000259" key="8">
    <source>
        <dbReference type="PROSITE" id="PS50893"/>
    </source>
</evidence>
<comment type="similarity">
    <text evidence="2">Belongs to the ABC transporter superfamily.</text>
</comment>
<organism evidence="9 10">
    <name type="scientific">Paenibacillus endophyticus</name>
    <dbReference type="NCBI Taxonomy" id="1294268"/>
    <lineage>
        <taxon>Bacteria</taxon>
        <taxon>Bacillati</taxon>
        <taxon>Bacillota</taxon>
        <taxon>Bacilli</taxon>
        <taxon>Bacillales</taxon>
        <taxon>Paenibacillaceae</taxon>
        <taxon>Paenibacillus</taxon>
    </lineage>
</organism>
<dbReference type="SUPFAM" id="SSF52540">
    <property type="entry name" value="P-loop containing nucleoside triphosphate hydrolases"/>
    <property type="match status" value="1"/>
</dbReference>
<evidence type="ECO:0000313" key="9">
    <source>
        <dbReference type="EMBL" id="MBB3150481.1"/>
    </source>
</evidence>
<reference evidence="9 10" key="1">
    <citation type="submission" date="2020-08" db="EMBL/GenBank/DDBJ databases">
        <title>Genomic Encyclopedia of Type Strains, Phase III (KMG-III): the genomes of soil and plant-associated and newly described type strains.</title>
        <authorList>
            <person name="Whitman W."/>
        </authorList>
    </citation>
    <scope>NUCLEOTIDE SEQUENCE [LARGE SCALE GENOMIC DNA]</scope>
    <source>
        <strain evidence="9 10">CECT 8234</strain>
    </source>
</reference>
<dbReference type="PANTHER" id="PTHR43297">
    <property type="entry name" value="OLIGOPEPTIDE TRANSPORT ATP-BINDING PROTEIN APPD"/>
    <property type="match status" value="1"/>
</dbReference>